<dbReference type="Proteomes" id="UP000594263">
    <property type="component" value="Unplaced"/>
</dbReference>
<dbReference type="AlphaFoldDB" id="A0A7N0VF36"/>
<name>A0A7N0VF36_KALFE</name>
<dbReference type="Gramene" id="Kaladp0674s0158.1.v1.1">
    <property type="protein sequence ID" value="Kaladp0674s0158.1.v1.1.CDS.1"/>
    <property type="gene ID" value="Kaladp0674s0158.v1.1"/>
</dbReference>
<sequence length="111" mass="12765">MNENNTCVKRLIHLPQWKASDLSSFVSAKIKDTCLVLYIEKHFHLLIERKAPKNFVILKNKNCLYVSFFIRAISYGSKSQRQPLPHFSFPLLFLHGRPSVGANRSHFAAPP</sequence>
<dbReference type="EnsemblPlants" id="Kaladp0674s0158.1.v1.1">
    <property type="protein sequence ID" value="Kaladp0674s0158.1.v1.1.CDS.1"/>
    <property type="gene ID" value="Kaladp0674s0158.v1.1"/>
</dbReference>
<accession>A0A7N0VF36</accession>
<evidence type="ECO:0000313" key="2">
    <source>
        <dbReference type="Proteomes" id="UP000594263"/>
    </source>
</evidence>
<reference evidence="1" key="1">
    <citation type="submission" date="2021-01" db="UniProtKB">
        <authorList>
            <consortium name="EnsemblPlants"/>
        </authorList>
    </citation>
    <scope>IDENTIFICATION</scope>
</reference>
<proteinExistence type="predicted"/>
<organism evidence="1 2">
    <name type="scientific">Kalanchoe fedtschenkoi</name>
    <name type="common">Lavender scallops</name>
    <name type="synonym">South American air plant</name>
    <dbReference type="NCBI Taxonomy" id="63787"/>
    <lineage>
        <taxon>Eukaryota</taxon>
        <taxon>Viridiplantae</taxon>
        <taxon>Streptophyta</taxon>
        <taxon>Embryophyta</taxon>
        <taxon>Tracheophyta</taxon>
        <taxon>Spermatophyta</taxon>
        <taxon>Magnoliopsida</taxon>
        <taxon>eudicotyledons</taxon>
        <taxon>Gunneridae</taxon>
        <taxon>Pentapetalae</taxon>
        <taxon>Saxifragales</taxon>
        <taxon>Crassulaceae</taxon>
        <taxon>Kalanchoe</taxon>
    </lineage>
</organism>
<protein>
    <submittedName>
        <fullName evidence="1">Uncharacterized protein</fullName>
    </submittedName>
</protein>
<keyword evidence="2" id="KW-1185">Reference proteome</keyword>
<evidence type="ECO:0000313" key="1">
    <source>
        <dbReference type="EnsemblPlants" id="Kaladp0674s0158.1.v1.1.CDS.1"/>
    </source>
</evidence>